<feature type="compositionally biased region" description="Polar residues" evidence="10">
    <location>
        <begin position="1021"/>
        <end position="1045"/>
    </location>
</feature>
<evidence type="ECO:0000259" key="12">
    <source>
        <dbReference type="PROSITE" id="PS50268"/>
    </source>
</evidence>
<evidence type="ECO:0000256" key="5">
    <source>
        <dbReference type="ARBA" id="ARBA00022889"/>
    </source>
</evidence>
<evidence type="ECO:0000256" key="7">
    <source>
        <dbReference type="ARBA" id="ARBA00023136"/>
    </source>
</evidence>
<sequence length="1263" mass="140713">MLTPQTNKPLILDSPRRSSMPGLRKLSVQISEEEPEGREVANLRFLVNGWSENAKSFPNRSATRIDNFQIFNSEPQSTYFQLDPTSGRLRIARRIDRDQLCPVFHSCCPRSAEDSFPMELDSSDSVTNVAMEDGTGQYLPECRLDLNIRSDDQYSNIILVHVHIVDVNDNAPIWPHAADLKDGNEQRNGRRGIIVHLSENSLIGDSTNLPSAYDADAGLNGIVRYTLKPEVPEFDLKWASDNELSGRLYTDEQQLFTPGESQYLGARHELRLVVKKLLDREQCPFYNLTITAFDGGAPSRNASTPLKVIVTDANDNSPRFQKDTYTVELMENSKPHTSVVQVTALDDDEGVNGRIKYRFSPLTKPEFMRMFTLDAVTGWIRVQWEVDYELYKKIILTVEAVDSGQLPRASTCVVEIVVLDENDHAPEIRFEPAFVTNYALVPENENPAGRLVAVFTVTDRDAGENGRVACQLAEPSRWHFQSPDPKIIKALISADPPNAFFKLQHMQVPFSVMYKLTTAAVFDREVVSQVTVLIVCSDYGQPPRNTSGAVAVRITDMNDVAPKFPRERFYMNVREDVLVGSILFTVNATDVDEGRNAKLTYWLSGPDMDYFAVNENSGEISVRRPMDRELKSSLHCRIHAVDQGTPPLNSSADILVSVTDVNDNPPIITERVEFEITENHAASAPVGQLRASDRDAGRNAEVSFSLVQCLAHPLEVLTSSSDAGQGNGSWTRQVEMLYTFLVAKDGRIFLGQAKLDRESYTAYDLIVKAEDHGQPRLTATSTVLIRILDVNDNAPTFTFPSSGNNTVYVPRSTEPGLPLTTVHAFDRDTEENGRVRYNLKGDRQGIHHDLFALDSQTGELRLRRSVDQRSPLLPEGVHSNSTQLVDNLDQHASGEASSDLYGQQSAFNLLITATDHGDPPLKSSTILRILLTPPFYPPVVKATTTDKKSPNWRHGGHENSENRKPPSLWTVGIGDIENDLTGFGILLGLVVAIGLFVCFALLAVAILLRHARALRQRNRQHTSGTEGQTNPPGDTRTVKNMQEKTSSSLKGIPTFSVGDAPIGIEADMPEFSPAGCDYIGSGQQYSYAIYSSIFVQHEMAQARCQTNHKNGRLAWMKSHEDVEELEHILLYTGYINFNIKFWIDGVLPSRGTQCPSKQCLWVVELKGQNLLSHLPAGSEYTFKTEYDGLGLPYEYAPILSLTAHISTERSKLEMALRNEPHGFICSFPREYIPICPAGFIPISGDRTQVAQMIKVARDSKSKE</sequence>
<keyword evidence="2 11" id="KW-0812">Transmembrane</keyword>
<evidence type="ECO:0000256" key="6">
    <source>
        <dbReference type="ARBA" id="ARBA00022989"/>
    </source>
</evidence>
<accession>H2KQF7</accession>
<dbReference type="PRINTS" id="PR00205">
    <property type="entry name" value="CADHERIN"/>
</dbReference>
<evidence type="ECO:0000313" key="14">
    <source>
        <dbReference type="Proteomes" id="UP000008909"/>
    </source>
</evidence>
<dbReference type="Proteomes" id="UP000008909">
    <property type="component" value="Unassembled WGS sequence"/>
</dbReference>
<reference key="2">
    <citation type="submission" date="2011-10" db="EMBL/GenBank/DDBJ databases">
        <title>The genome and transcriptome sequence of Clonorchis sinensis provide insights into the carcinogenic liver fluke.</title>
        <authorList>
            <person name="Wang X."/>
            <person name="Huang Y."/>
            <person name="Chen W."/>
            <person name="Liu H."/>
            <person name="Guo L."/>
            <person name="Chen Y."/>
            <person name="Luo F."/>
            <person name="Zhou W."/>
            <person name="Sun J."/>
            <person name="Mao Q."/>
            <person name="Liang P."/>
            <person name="Zhou C."/>
            <person name="Tian Y."/>
            <person name="Men J."/>
            <person name="Lv X."/>
            <person name="Huang L."/>
            <person name="Zhou J."/>
            <person name="Hu Y."/>
            <person name="Li R."/>
            <person name="Zhang F."/>
            <person name="Lei H."/>
            <person name="Li X."/>
            <person name="Hu X."/>
            <person name="Liang C."/>
            <person name="Xu J."/>
            <person name="Wu Z."/>
            <person name="Yu X."/>
        </authorList>
    </citation>
    <scope>NUCLEOTIDE SEQUENCE</scope>
    <source>
        <strain>Henan</strain>
    </source>
</reference>
<feature type="region of interest" description="Disordered" evidence="10">
    <location>
        <begin position="942"/>
        <end position="966"/>
    </location>
</feature>
<feature type="domain" description="Cadherin" evidence="12">
    <location>
        <begin position="441"/>
        <end position="564"/>
    </location>
</feature>
<dbReference type="AlphaFoldDB" id="H2KQF7"/>
<dbReference type="CDD" id="cd11304">
    <property type="entry name" value="Cadherin_repeat"/>
    <property type="match status" value="7"/>
</dbReference>
<protein>
    <submittedName>
        <fullName evidence="13">Protocadherin-1</fullName>
    </submittedName>
</protein>
<keyword evidence="6 11" id="KW-1133">Transmembrane helix</keyword>
<dbReference type="SUPFAM" id="SSF49313">
    <property type="entry name" value="Cadherin-like"/>
    <property type="match status" value="6"/>
</dbReference>
<keyword evidence="5" id="KW-0130">Cell adhesion</keyword>
<keyword evidence="8" id="KW-0325">Glycoprotein</keyword>
<feature type="region of interest" description="Disordered" evidence="10">
    <location>
        <begin position="1016"/>
        <end position="1045"/>
    </location>
</feature>
<dbReference type="InterPro" id="IPR002126">
    <property type="entry name" value="Cadherin-like_dom"/>
</dbReference>
<dbReference type="PROSITE" id="PS50268">
    <property type="entry name" value="CADHERIN_2"/>
    <property type="match status" value="7"/>
</dbReference>
<reference evidence="13" key="1">
    <citation type="journal article" date="2011" name="Genome Biol.">
        <title>The draft genome of the carcinogenic human liver fluke Clonorchis sinensis.</title>
        <authorList>
            <person name="Wang X."/>
            <person name="Chen W."/>
            <person name="Huang Y."/>
            <person name="Sun J."/>
            <person name="Men J."/>
            <person name="Liu H."/>
            <person name="Luo F."/>
            <person name="Guo L."/>
            <person name="Lv X."/>
            <person name="Deng C."/>
            <person name="Zhou C."/>
            <person name="Fan Y."/>
            <person name="Li X."/>
            <person name="Huang L."/>
            <person name="Hu Y."/>
            <person name="Liang C."/>
            <person name="Hu X."/>
            <person name="Xu J."/>
            <person name="Yu X."/>
        </authorList>
    </citation>
    <scope>NUCLEOTIDE SEQUENCE [LARGE SCALE GENOMIC DNA]</scope>
    <source>
        <strain evidence="13">Henan</strain>
    </source>
</reference>
<evidence type="ECO:0000256" key="9">
    <source>
        <dbReference type="PROSITE-ProRule" id="PRU00043"/>
    </source>
</evidence>
<keyword evidence="14" id="KW-1185">Reference proteome</keyword>
<evidence type="ECO:0000256" key="8">
    <source>
        <dbReference type="ARBA" id="ARBA00023180"/>
    </source>
</evidence>
<dbReference type="Pfam" id="PF00028">
    <property type="entry name" value="Cadherin"/>
    <property type="match status" value="5"/>
</dbReference>
<dbReference type="PROSITE" id="PS00232">
    <property type="entry name" value="CADHERIN_1"/>
    <property type="match status" value="4"/>
</dbReference>
<dbReference type="PANTHER" id="PTHR24026:SF126">
    <property type="entry name" value="PROTOCADHERIN FAT 4"/>
    <property type="match status" value="1"/>
</dbReference>
<feature type="domain" description="Cadherin" evidence="12">
    <location>
        <begin position="68"/>
        <end position="174"/>
    </location>
</feature>
<feature type="compositionally biased region" description="Basic and acidic residues" evidence="10">
    <location>
        <begin position="944"/>
        <end position="964"/>
    </location>
</feature>
<dbReference type="FunFam" id="2.60.40.60:FF:000002">
    <property type="entry name" value="Protocadherin alpha 2"/>
    <property type="match status" value="1"/>
</dbReference>
<evidence type="ECO:0000313" key="13">
    <source>
        <dbReference type="EMBL" id="GAA34139.2"/>
    </source>
</evidence>
<feature type="domain" description="Cadherin" evidence="12">
    <location>
        <begin position="321"/>
        <end position="434"/>
    </location>
</feature>
<keyword evidence="7 11" id="KW-0472">Membrane</keyword>
<evidence type="ECO:0000256" key="1">
    <source>
        <dbReference type="ARBA" id="ARBA00004167"/>
    </source>
</evidence>
<dbReference type="GO" id="GO:0007156">
    <property type="term" value="P:homophilic cell adhesion via plasma membrane adhesion molecules"/>
    <property type="evidence" value="ECO:0007669"/>
    <property type="project" value="InterPro"/>
</dbReference>
<dbReference type="FunFam" id="2.60.40.60:FF:000020">
    <property type="entry name" value="Dachsous cadherin-related 1b"/>
    <property type="match status" value="1"/>
</dbReference>
<name>H2KQF7_CLOSI</name>
<organism evidence="13 14">
    <name type="scientific">Clonorchis sinensis</name>
    <name type="common">Chinese liver fluke</name>
    <dbReference type="NCBI Taxonomy" id="79923"/>
    <lineage>
        <taxon>Eukaryota</taxon>
        <taxon>Metazoa</taxon>
        <taxon>Spiralia</taxon>
        <taxon>Lophotrochozoa</taxon>
        <taxon>Platyhelminthes</taxon>
        <taxon>Trematoda</taxon>
        <taxon>Digenea</taxon>
        <taxon>Opisthorchiida</taxon>
        <taxon>Opisthorchiata</taxon>
        <taxon>Opisthorchiidae</taxon>
        <taxon>Clonorchis</taxon>
    </lineage>
</organism>
<proteinExistence type="predicted"/>
<keyword evidence="4 9" id="KW-0106">Calcium</keyword>
<dbReference type="FunFam" id="2.60.40.60:FF:000092">
    <property type="entry name" value="Protocadherin 8"/>
    <property type="match status" value="1"/>
</dbReference>
<dbReference type="GO" id="GO:0005886">
    <property type="term" value="C:plasma membrane"/>
    <property type="evidence" value="ECO:0007669"/>
    <property type="project" value="UniProtKB-SubCell"/>
</dbReference>
<evidence type="ECO:0000256" key="3">
    <source>
        <dbReference type="ARBA" id="ARBA00022737"/>
    </source>
</evidence>
<feature type="domain" description="Cadherin" evidence="12">
    <location>
        <begin position="565"/>
        <end position="668"/>
    </location>
</feature>
<feature type="domain" description="Cadherin" evidence="12">
    <location>
        <begin position="195"/>
        <end position="320"/>
    </location>
</feature>
<gene>
    <name evidence="13" type="ORF">CLF_103808</name>
</gene>
<evidence type="ECO:0000256" key="2">
    <source>
        <dbReference type="ARBA" id="ARBA00022692"/>
    </source>
</evidence>
<keyword evidence="3" id="KW-0677">Repeat</keyword>
<feature type="domain" description="Cadherin" evidence="12">
    <location>
        <begin position="668"/>
        <end position="797"/>
    </location>
</feature>
<feature type="domain" description="Cadherin" evidence="12">
    <location>
        <begin position="801"/>
        <end position="940"/>
    </location>
</feature>
<dbReference type="Gene3D" id="2.60.40.60">
    <property type="entry name" value="Cadherins"/>
    <property type="match status" value="7"/>
</dbReference>
<dbReference type="PANTHER" id="PTHR24026">
    <property type="entry name" value="FAT ATYPICAL CADHERIN-RELATED"/>
    <property type="match status" value="1"/>
</dbReference>
<dbReference type="InterPro" id="IPR015919">
    <property type="entry name" value="Cadherin-like_sf"/>
</dbReference>
<evidence type="ECO:0000256" key="10">
    <source>
        <dbReference type="SAM" id="MobiDB-lite"/>
    </source>
</evidence>
<dbReference type="EMBL" id="DF142999">
    <property type="protein sequence ID" value="GAA34139.2"/>
    <property type="molecule type" value="Genomic_DNA"/>
</dbReference>
<feature type="transmembrane region" description="Helical" evidence="11">
    <location>
        <begin position="983"/>
        <end position="1008"/>
    </location>
</feature>
<evidence type="ECO:0000256" key="11">
    <source>
        <dbReference type="SAM" id="Phobius"/>
    </source>
</evidence>
<dbReference type="GO" id="GO:0005509">
    <property type="term" value="F:calcium ion binding"/>
    <property type="evidence" value="ECO:0007669"/>
    <property type="project" value="UniProtKB-UniRule"/>
</dbReference>
<comment type="subcellular location">
    <subcellularLocation>
        <location evidence="1">Membrane</location>
        <topology evidence="1">Single-pass membrane protein</topology>
    </subcellularLocation>
</comment>
<evidence type="ECO:0000256" key="4">
    <source>
        <dbReference type="ARBA" id="ARBA00022837"/>
    </source>
</evidence>
<dbReference type="SMART" id="SM00112">
    <property type="entry name" value="CA"/>
    <property type="match status" value="7"/>
</dbReference>
<dbReference type="InterPro" id="IPR020894">
    <property type="entry name" value="Cadherin_CS"/>
</dbReference>